<dbReference type="AlphaFoldDB" id="H1KD62"/>
<accession>H1KD62</accession>
<proteinExistence type="predicted"/>
<comment type="caution">
    <text evidence="1">The sequence shown here is derived from an EMBL/GenBank/DDBJ whole genome shotgun (WGS) entry which is preliminary data.</text>
</comment>
<gene>
    <name evidence="1" type="ORF">MetexDRAFT_0574</name>
</gene>
<evidence type="ECO:0000313" key="1">
    <source>
        <dbReference type="EMBL" id="EHP94493.1"/>
    </source>
</evidence>
<dbReference type="PATRIC" id="fig|882800.3.peg.541"/>
<name>H1KD62_METEX</name>
<protein>
    <submittedName>
        <fullName evidence="1">Uncharacterized protein</fullName>
    </submittedName>
</protein>
<sequence>MDAKPDTTTEYFLEDGEPYEGGVFEDDKGKPFGEALVSCWKCGGSGRWRGRRKCFACDGNKEIEEQVRLYTGPQLEKREKAREKRRAKATEAEAVKRAEIAARYVVFRDENAHLLERAEAYKDDKFVGEMLAKAEIWGSLTCAQLDALGDCLDRKDRIARIYADSKPVAKPGERIEIEVTCTGSAKWIQKKFKGRGREEMFLTDLLDAEGNALYAITPNFGMAEGERAIVKGTVKGYDERPGWHRTQLIRVAVVEVLPSLSPEDMRVPEASPGSIHFEVDEDILAGLAPAA</sequence>
<organism evidence="1 2">
    <name type="scientific">Methylorubrum extorquens DSM 13060</name>
    <dbReference type="NCBI Taxonomy" id="882800"/>
    <lineage>
        <taxon>Bacteria</taxon>
        <taxon>Pseudomonadati</taxon>
        <taxon>Pseudomonadota</taxon>
        <taxon>Alphaproteobacteria</taxon>
        <taxon>Hyphomicrobiales</taxon>
        <taxon>Methylobacteriaceae</taxon>
        <taxon>Methylorubrum</taxon>
    </lineage>
</organism>
<dbReference type="Proteomes" id="UP000004382">
    <property type="component" value="Unassembled WGS sequence"/>
</dbReference>
<evidence type="ECO:0000313" key="2">
    <source>
        <dbReference type="Proteomes" id="UP000004382"/>
    </source>
</evidence>
<reference evidence="1 2" key="1">
    <citation type="submission" date="2011-09" db="EMBL/GenBank/DDBJ databases">
        <title>The draft genome of Methylobacterium extorquens DSM 13060.</title>
        <authorList>
            <consortium name="US DOE Joint Genome Institute (JGI-PGF)"/>
            <person name="Lucas S."/>
            <person name="Han J."/>
            <person name="Lapidus A."/>
            <person name="Cheng J.-F."/>
            <person name="Goodwin L."/>
            <person name="Pitluck S."/>
            <person name="Peters L."/>
            <person name="Land M.L."/>
            <person name="Hauser L."/>
            <person name="Koskimaki J."/>
            <person name="Halonen O."/>
            <person name="Pirttila A."/>
            <person name="Frank C."/>
            <person name="Woyke T.J."/>
        </authorList>
    </citation>
    <scope>NUCLEOTIDE SEQUENCE [LARGE SCALE GENOMIC DNA]</scope>
    <source>
        <strain evidence="1 2">DSM 13060</strain>
    </source>
</reference>
<dbReference type="EMBL" id="AGJK01000008">
    <property type="protein sequence ID" value="EHP94493.1"/>
    <property type="molecule type" value="Genomic_DNA"/>
</dbReference>
<dbReference type="RefSeq" id="WP_003596895.1">
    <property type="nucleotide sequence ID" value="NZ_AGJK01000008.1"/>
</dbReference>